<evidence type="ECO:0000313" key="2">
    <source>
        <dbReference type="EMBL" id="GMR45620.1"/>
    </source>
</evidence>
<feature type="non-terminal residue" evidence="2">
    <location>
        <position position="1"/>
    </location>
</feature>
<dbReference type="EMBL" id="BTRK01000004">
    <property type="protein sequence ID" value="GMR45620.1"/>
    <property type="molecule type" value="Genomic_DNA"/>
</dbReference>
<dbReference type="Proteomes" id="UP001328107">
    <property type="component" value="Unassembled WGS sequence"/>
</dbReference>
<protein>
    <submittedName>
        <fullName evidence="2">Uncharacterized protein</fullName>
    </submittedName>
</protein>
<comment type="caution">
    <text evidence="2">The sequence shown here is derived from an EMBL/GenBank/DDBJ whole genome shotgun (WGS) entry which is preliminary data.</text>
</comment>
<gene>
    <name evidence="2" type="ORF">PMAYCL1PPCAC_15815</name>
</gene>
<feature type="compositionally biased region" description="Basic and acidic residues" evidence="1">
    <location>
        <begin position="21"/>
        <end position="30"/>
    </location>
</feature>
<evidence type="ECO:0000313" key="3">
    <source>
        <dbReference type="Proteomes" id="UP001328107"/>
    </source>
</evidence>
<keyword evidence="3" id="KW-1185">Reference proteome</keyword>
<accession>A0AAN5CJK7</accession>
<evidence type="ECO:0000256" key="1">
    <source>
        <dbReference type="SAM" id="MobiDB-lite"/>
    </source>
</evidence>
<feature type="region of interest" description="Disordered" evidence="1">
    <location>
        <begin position="1"/>
        <end position="55"/>
    </location>
</feature>
<sequence>QTSRANLRRGSQEETDAVILSEKERDEIKAESAAASNMGPMNVNTKEEEFERRSPKMTAALKKKLVIVERKLANVDENGHKFVREAGDTILKGLFVILRMDKGGDLDMMKYVGEIGKTVKKPDEFYGTGQ</sequence>
<name>A0AAN5CJK7_9BILA</name>
<dbReference type="AlphaFoldDB" id="A0AAN5CJK7"/>
<feature type="compositionally biased region" description="Basic and acidic residues" evidence="1">
    <location>
        <begin position="45"/>
        <end position="54"/>
    </location>
</feature>
<reference evidence="3" key="1">
    <citation type="submission" date="2022-10" db="EMBL/GenBank/DDBJ databases">
        <title>Genome assembly of Pristionchus species.</title>
        <authorList>
            <person name="Yoshida K."/>
            <person name="Sommer R.J."/>
        </authorList>
    </citation>
    <scope>NUCLEOTIDE SEQUENCE [LARGE SCALE GENOMIC DNA]</scope>
    <source>
        <strain evidence="3">RS5460</strain>
    </source>
</reference>
<organism evidence="2 3">
    <name type="scientific">Pristionchus mayeri</name>
    <dbReference type="NCBI Taxonomy" id="1317129"/>
    <lineage>
        <taxon>Eukaryota</taxon>
        <taxon>Metazoa</taxon>
        <taxon>Ecdysozoa</taxon>
        <taxon>Nematoda</taxon>
        <taxon>Chromadorea</taxon>
        <taxon>Rhabditida</taxon>
        <taxon>Rhabditina</taxon>
        <taxon>Diplogasteromorpha</taxon>
        <taxon>Diplogasteroidea</taxon>
        <taxon>Neodiplogasteridae</taxon>
        <taxon>Pristionchus</taxon>
    </lineage>
</organism>
<proteinExistence type="predicted"/>